<dbReference type="PANTHER" id="PTHR37809:SF1">
    <property type="entry name" value="RIBOSOMAL PROTEIN S12 METHYLTHIOTRANSFERASE ACCESSORY FACTOR YCAO"/>
    <property type="match status" value="1"/>
</dbReference>
<proteinExistence type="predicted"/>
<dbReference type="EMBL" id="JBHTCM010000025">
    <property type="protein sequence ID" value="MFC7334982.1"/>
    <property type="molecule type" value="Genomic_DNA"/>
</dbReference>
<dbReference type="RefSeq" id="WP_377360521.1">
    <property type="nucleotide sequence ID" value="NZ_JBHTCM010000025.1"/>
</dbReference>
<dbReference type="Gene3D" id="3.30.1330.230">
    <property type="match status" value="1"/>
</dbReference>
<dbReference type="Gene3D" id="3.30.40.250">
    <property type="match status" value="1"/>
</dbReference>
<keyword evidence="3" id="KW-1185">Reference proteome</keyword>
<sequence length="414" mass="45389">MTGSHSDSADPVLQADAWRRIVPAEETVARLKRFLPMFGITRVATLTGLDTVGIPVVMVNRPNSRSLAVSQGKGVTLAAAKASGLMESVEAWHAERIVQPLKIGSFEDLCYSHAMVDPDRLPRLRSSRYTPHTQMLWIEGRSLTRDRSVWVPYEMVHSNYTLPLPSGHGCFQANTNGLASGNHPLEAVIHGLCELIERDALTLWHQKPEEAQDEDRLDLETVADPVCRDLIGRFARAGVEVGVWEITSDIGVPTFLCRIVQAEGEHATGIRPAIGCGTHLVRGIALARALTEAAQSRLTFISGARDDMARADYERMLDPALQRAWLTRIRHGAPMRDFNAVPVWGGRSLRNDLDELLARLARAGIEEPVVVDLTRRELGIPVVRVLAPGLEGVDSSPDYVLGARGRAAAGCRPH</sequence>
<comment type="caution">
    <text evidence="2">The sequence shown here is derived from an EMBL/GenBank/DDBJ whole genome shotgun (WGS) entry which is preliminary data.</text>
</comment>
<evidence type="ECO:0000313" key="2">
    <source>
        <dbReference type="EMBL" id="MFC7334982.1"/>
    </source>
</evidence>
<feature type="domain" description="YcaO" evidence="1">
    <location>
        <begin position="72"/>
        <end position="414"/>
    </location>
</feature>
<protein>
    <submittedName>
        <fullName evidence="2">YcaO-like family protein</fullName>
    </submittedName>
</protein>
<dbReference type="Gene3D" id="3.30.160.660">
    <property type="match status" value="1"/>
</dbReference>
<dbReference type="NCBIfam" id="TIGR00702">
    <property type="entry name" value="YcaO-type kinase domain"/>
    <property type="match status" value="1"/>
</dbReference>
<dbReference type="Pfam" id="PF02624">
    <property type="entry name" value="YcaO"/>
    <property type="match status" value="1"/>
</dbReference>
<reference evidence="3" key="1">
    <citation type="journal article" date="2019" name="Int. J. Syst. Evol. Microbiol.">
        <title>The Global Catalogue of Microorganisms (GCM) 10K type strain sequencing project: providing services to taxonomists for standard genome sequencing and annotation.</title>
        <authorList>
            <consortium name="The Broad Institute Genomics Platform"/>
            <consortium name="The Broad Institute Genome Sequencing Center for Infectious Disease"/>
            <person name="Wu L."/>
            <person name="Ma J."/>
        </authorList>
    </citation>
    <scope>NUCLEOTIDE SEQUENCE [LARGE SCALE GENOMIC DNA]</scope>
    <source>
        <strain evidence="3">CGMCC 1.16275</strain>
    </source>
</reference>
<evidence type="ECO:0000259" key="1">
    <source>
        <dbReference type="PROSITE" id="PS51664"/>
    </source>
</evidence>
<dbReference type="InterPro" id="IPR003776">
    <property type="entry name" value="YcaO-like_dom"/>
</dbReference>
<accession>A0ABW2L0K3</accession>
<dbReference type="PANTHER" id="PTHR37809">
    <property type="entry name" value="RIBOSOMAL PROTEIN S12 METHYLTHIOTRANSFERASE ACCESSORY FACTOR YCAO"/>
    <property type="match status" value="1"/>
</dbReference>
<name>A0ABW2L0K3_9PROT</name>
<dbReference type="Proteomes" id="UP001596456">
    <property type="component" value="Unassembled WGS sequence"/>
</dbReference>
<gene>
    <name evidence="2" type="ORF">ACFQPS_17585</name>
</gene>
<dbReference type="PROSITE" id="PS51664">
    <property type="entry name" value="YCAO"/>
    <property type="match status" value="1"/>
</dbReference>
<organism evidence="2 3">
    <name type="scientific">Rhodocista pekingensis</name>
    <dbReference type="NCBI Taxonomy" id="201185"/>
    <lineage>
        <taxon>Bacteria</taxon>
        <taxon>Pseudomonadati</taxon>
        <taxon>Pseudomonadota</taxon>
        <taxon>Alphaproteobacteria</taxon>
        <taxon>Rhodospirillales</taxon>
        <taxon>Azospirillaceae</taxon>
        <taxon>Rhodocista</taxon>
    </lineage>
</organism>
<evidence type="ECO:0000313" key="3">
    <source>
        <dbReference type="Proteomes" id="UP001596456"/>
    </source>
</evidence>